<evidence type="ECO:0000256" key="1">
    <source>
        <dbReference type="SAM" id="MobiDB-lite"/>
    </source>
</evidence>
<proteinExistence type="predicted"/>
<evidence type="ECO:0000313" key="2">
    <source>
        <dbReference type="EMBL" id="MPM96355.1"/>
    </source>
</evidence>
<reference evidence="2" key="1">
    <citation type="submission" date="2019-08" db="EMBL/GenBank/DDBJ databases">
        <authorList>
            <person name="Kucharzyk K."/>
            <person name="Murdoch R.W."/>
            <person name="Higgins S."/>
            <person name="Loffler F."/>
        </authorList>
    </citation>
    <scope>NUCLEOTIDE SEQUENCE</scope>
</reference>
<gene>
    <name evidence="2" type="ORF">SDC9_143516</name>
</gene>
<feature type="region of interest" description="Disordered" evidence="1">
    <location>
        <begin position="103"/>
        <end position="133"/>
    </location>
</feature>
<comment type="caution">
    <text evidence="2">The sequence shown here is derived from an EMBL/GenBank/DDBJ whole genome shotgun (WGS) entry which is preliminary data.</text>
</comment>
<sequence length="181" mass="18449">MPSPTMPTRLPPALSSFTALALPPGRIPALNSSMPACAAMAAAVLGLSPVSMTTRIPRRRNLSIAARDVGRKASAMAKIASISPPSASTTTVFPSCCQWRTMPSSSSPSHSGAPRRSERPATTPSTPWPAQALKPLTGSMASSAAAATMARAKGCSEFCSNAAARRSASPAGMPRASLSVT</sequence>
<feature type="compositionally biased region" description="Low complexity" evidence="1">
    <location>
        <begin position="103"/>
        <end position="114"/>
    </location>
</feature>
<name>A0A645E4B7_9ZZZZ</name>
<dbReference type="AlphaFoldDB" id="A0A645E4B7"/>
<organism evidence="2">
    <name type="scientific">bioreactor metagenome</name>
    <dbReference type="NCBI Taxonomy" id="1076179"/>
    <lineage>
        <taxon>unclassified sequences</taxon>
        <taxon>metagenomes</taxon>
        <taxon>ecological metagenomes</taxon>
    </lineage>
</organism>
<dbReference type="EMBL" id="VSSQ01042743">
    <property type="protein sequence ID" value="MPM96355.1"/>
    <property type="molecule type" value="Genomic_DNA"/>
</dbReference>
<accession>A0A645E4B7</accession>
<protein>
    <submittedName>
        <fullName evidence="2">Uncharacterized protein</fullName>
    </submittedName>
</protein>